<feature type="transmembrane region" description="Helical" evidence="1">
    <location>
        <begin position="49"/>
        <end position="70"/>
    </location>
</feature>
<dbReference type="AlphaFoldDB" id="A0A6C0HRH3"/>
<evidence type="ECO:0000313" key="2">
    <source>
        <dbReference type="EMBL" id="QHT83308.1"/>
    </source>
</evidence>
<name>A0A6C0HRH3_9ZZZZ</name>
<keyword evidence="1" id="KW-0812">Transmembrane</keyword>
<keyword evidence="1" id="KW-1133">Transmembrane helix</keyword>
<feature type="transmembrane region" description="Helical" evidence="1">
    <location>
        <begin position="21"/>
        <end position="42"/>
    </location>
</feature>
<keyword evidence="1" id="KW-0472">Membrane</keyword>
<reference evidence="2" key="1">
    <citation type="journal article" date="2020" name="Nature">
        <title>Giant virus diversity and host interactions through global metagenomics.</title>
        <authorList>
            <person name="Schulz F."/>
            <person name="Roux S."/>
            <person name="Paez-Espino D."/>
            <person name="Jungbluth S."/>
            <person name="Walsh D.A."/>
            <person name="Denef V.J."/>
            <person name="McMahon K.D."/>
            <person name="Konstantinidis K.T."/>
            <person name="Eloe-Fadrosh E.A."/>
            <person name="Kyrpides N.C."/>
            <person name="Woyke T."/>
        </authorList>
    </citation>
    <scope>NUCLEOTIDE SEQUENCE</scope>
    <source>
        <strain evidence="2">GVMAG-M-3300023184-167</strain>
    </source>
</reference>
<sequence length="100" mass="11398">MKFVYNTFTAVISFIHSNLDFVYLFLAATVLHFIAANAYAIWCTPQTVVGFLISPFMTITPVCSILRWSIAVFGDYLASIWTLAFLWVSTNLLKLFCKKE</sequence>
<feature type="transmembrane region" description="Helical" evidence="1">
    <location>
        <begin position="76"/>
        <end position="97"/>
    </location>
</feature>
<evidence type="ECO:0000256" key="1">
    <source>
        <dbReference type="SAM" id="Phobius"/>
    </source>
</evidence>
<accession>A0A6C0HRH3</accession>
<proteinExistence type="predicted"/>
<protein>
    <submittedName>
        <fullName evidence="2">Uncharacterized protein</fullName>
    </submittedName>
</protein>
<organism evidence="2">
    <name type="scientific">viral metagenome</name>
    <dbReference type="NCBI Taxonomy" id="1070528"/>
    <lineage>
        <taxon>unclassified sequences</taxon>
        <taxon>metagenomes</taxon>
        <taxon>organismal metagenomes</taxon>
    </lineage>
</organism>
<dbReference type="EMBL" id="MN740007">
    <property type="protein sequence ID" value="QHT83308.1"/>
    <property type="molecule type" value="Genomic_DNA"/>
</dbReference>